<comment type="caution">
    <text evidence="6">The sequence shown here is derived from an EMBL/GenBank/DDBJ whole genome shotgun (WGS) entry which is preliminary data.</text>
</comment>
<dbReference type="InterPro" id="IPR000595">
    <property type="entry name" value="cNMP-bd_dom"/>
</dbReference>
<keyword evidence="7" id="KW-1185">Reference proteome</keyword>
<sequence length="242" mass="26984">MSSESTSSFTFPEEVPHAVPMSLYSSSAPNSTFAYFGNAHPLMKSVKVESASTEVSRLRDIILEKEKEIARLQRETNKLKSVIEKSELTRLPSISSYQQGGSVHPIKKCGVSGESWLEDQGDSTRLKEQERLFKDFRARQLIRAALSENDLLQNLDADQIRDIVDFMHPQNFCPGAYVIQEGEPGSHLYVSAEGQLEVLQDTRHLGTLGPGKAFGELALLYNCKRTATVRGISKIIRETIIP</sequence>
<dbReference type="GO" id="GO:0005952">
    <property type="term" value="C:cAMP-dependent protein kinase complex"/>
    <property type="evidence" value="ECO:0007669"/>
    <property type="project" value="InterPro"/>
</dbReference>
<dbReference type="AlphaFoldDB" id="A0A8J2LFX8"/>
<dbReference type="GO" id="GO:0030552">
    <property type="term" value="F:cAMP binding"/>
    <property type="evidence" value="ECO:0007669"/>
    <property type="project" value="UniProtKB-KW"/>
</dbReference>
<dbReference type="GO" id="GO:0004862">
    <property type="term" value="F:cAMP-dependent protein kinase inhibitor activity"/>
    <property type="evidence" value="ECO:0007669"/>
    <property type="project" value="TreeGrafter"/>
</dbReference>
<dbReference type="EMBL" id="CAJVCH010564215">
    <property type="protein sequence ID" value="CAG7832269.1"/>
    <property type="molecule type" value="Genomic_DNA"/>
</dbReference>
<evidence type="ECO:0000313" key="6">
    <source>
        <dbReference type="EMBL" id="CAG7832269.1"/>
    </source>
</evidence>
<dbReference type="PANTHER" id="PTHR11635">
    <property type="entry name" value="CAMP-DEPENDENT PROTEIN KINASE REGULATORY CHAIN"/>
    <property type="match status" value="1"/>
</dbReference>
<keyword evidence="3" id="KW-0114">cAMP</keyword>
<dbReference type="Proteomes" id="UP000708208">
    <property type="component" value="Unassembled WGS sequence"/>
</dbReference>
<reference evidence="6" key="1">
    <citation type="submission" date="2021-06" db="EMBL/GenBank/DDBJ databases">
        <authorList>
            <person name="Hodson N. C."/>
            <person name="Mongue J. A."/>
            <person name="Jaron S. K."/>
        </authorList>
    </citation>
    <scope>NUCLEOTIDE SEQUENCE</scope>
</reference>
<dbReference type="OrthoDB" id="63267at2759"/>
<dbReference type="GO" id="GO:0034236">
    <property type="term" value="F:protein kinase A catalytic subunit binding"/>
    <property type="evidence" value="ECO:0007669"/>
    <property type="project" value="TreeGrafter"/>
</dbReference>
<keyword evidence="4" id="KW-0175">Coiled coil</keyword>
<dbReference type="Pfam" id="PF00027">
    <property type="entry name" value="cNMP_binding"/>
    <property type="match status" value="1"/>
</dbReference>
<evidence type="ECO:0000256" key="4">
    <source>
        <dbReference type="SAM" id="Coils"/>
    </source>
</evidence>
<feature type="domain" description="Cyclic nucleotide-binding" evidence="5">
    <location>
        <begin position="151"/>
        <end position="233"/>
    </location>
</feature>
<dbReference type="PROSITE" id="PS50042">
    <property type="entry name" value="CNMP_BINDING_3"/>
    <property type="match status" value="1"/>
</dbReference>
<name>A0A8J2LFX8_9HEXA</name>
<protein>
    <recommendedName>
        <fullName evidence="5">Cyclic nucleotide-binding domain-containing protein</fullName>
    </recommendedName>
</protein>
<evidence type="ECO:0000313" key="7">
    <source>
        <dbReference type="Proteomes" id="UP000708208"/>
    </source>
</evidence>
<feature type="coiled-coil region" evidence="4">
    <location>
        <begin position="48"/>
        <end position="89"/>
    </location>
</feature>
<keyword evidence="2" id="KW-0116">cAMP-binding</keyword>
<proteinExistence type="inferred from homology"/>
<dbReference type="CDD" id="cd00038">
    <property type="entry name" value="CAP_ED"/>
    <property type="match status" value="1"/>
</dbReference>
<evidence type="ECO:0000256" key="2">
    <source>
        <dbReference type="ARBA" id="ARBA00022566"/>
    </source>
</evidence>
<evidence type="ECO:0000256" key="1">
    <source>
        <dbReference type="ARBA" id="ARBA00005753"/>
    </source>
</evidence>
<accession>A0A8J2LFX8</accession>
<comment type="similarity">
    <text evidence="1">Belongs to the cAMP-dependent kinase regulatory chain family.</text>
</comment>
<dbReference type="PANTHER" id="PTHR11635:SF152">
    <property type="entry name" value="CAMP-DEPENDENT PROTEIN KINASE TYPE I REGULATORY SUBUNIT-RELATED"/>
    <property type="match status" value="1"/>
</dbReference>
<dbReference type="InterPro" id="IPR050503">
    <property type="entry name" value="cAMP-dep_PK_reg_su-like"/>
</dbReference>
<keyword evidence="2" id="KW-0547">Nucleotide-binding</keyword>
<dbReference type="GO" id="GO:0005829">
    <property type="term" value="C:cytosol"/>
    <property type="evidence" value="ECO:0007669"/>
    <property type="project" value="TreeGrafter"/>
</dbReference>
<dbReference type="SMART" id="SM00100">
    <property type="entry name" value="cNMP"/>
    <property type="match status" value="1"/>
</dbReference>
<evidence type="ECO:0000259" key="5">
    <source>
        <dbReference type="PROSITE" id="PS50042"/>
    </source>
</evidence>
<evidence type="ECO:0000256" key="3">
    <source>
        <dbReference type="ARBA" id="ARBA00023149"/>
    </source>
</evidence>
<gene>
    <name evidence="6" type="ORF">AFUS01_LOCUS41958</name>
</gene>
<organism evidence="6 7">
    <name type="scientific">Allacma fusca</name>
    <dbReference type="NCBI Taxonomy" id="39272"/>
    <lineage>
        <taxon>Eukaryota</taxon>
        <taxon>Metazoa</taxon>
        <taxon>Ecdysozoa</taxon>
        <taxon>Arthropoda</taxon>
        <taxon>Hexapoda</taxon>
        <taxon>Collembola</taxon>
        <taxon>Symphypleona</taxon>
        <taxon>Sminthuridae</taxon>
        <taxon>Allacma</taxon>
    </lineage>
</organism>